<gene>
    <name evidence="1" type="ORF">LCGC14_1560900</name>
</gene>
<protein>
    <submittedName>
        <fullName evidence="1">Uncharacterized protein</fullName>
    </submittedName>
</protein>
<name>A0A0F9IMJ2_9ZZZZ</name>
<accession>A0A0F9IMJ2</accession>
<proteinExistence type="predicted"/>
<dbReference type="AlphaFoldDB" id="A0A0F9IMJ2"/>
<evidence type="ECO:0000313" key="1">
    <source>
        <dbReference type="EMBL" id="KKM45437.1"/>
    </source>
</evidence>
<dbReference type="EMBL" id="LAZR01012057">
    <property type="protein sequence ID" value="KKM45437.1"/>
    <property type="molecule type" value="Genomic_DNA"/>
</dbReference>
<feature type="non-terminal residue" evidence="1">
    <location>
        <position position="28"/>
    </location>
</feature>
<reference evidence="1" key="1">
    <citation type="journal article" date="2015" name="Nature">
        <title>Complex archaea that bridge the gap between prokaryotes and eukaryotes.</title>
        <authorList>
            <person name="Spang A."/>
            <person name="Saw J.H."/>
            <person name="Jorgensen S.L."/>
            <person name="Zaremba-Niedzwiedzka K."/>
            <person name="Martijn J."/>
            <person name="Lind A.E."/>
            <person name="van Eijk R."/>
            <person name="Schleper C."/>
            <person name="Guy L."/>
            <person name="Ettema T.J."/>
        </authorList>
    </citation>
    <scope>NUCLEOTIDE SEQUENCE</scope>
</reference>
<organism evidence="1">
    <name type="scientific">marine sediment metagenome</name>
    <dbReference type="NCBI Taxonomy" id="412755"/>
    <lineage>
        <taxon>unclassified sequences</taxon>
        <taxon>metagenomes</taxon>
        <taxon>ecological metagenomes</taxon>
    </lineage>
</organism>
<comment type="caution">
    <text evidence="1">The sequence shown here is derived from an EMBL/GenBank/DDBJ whole genome shotgun (WGS) entry which is preliminary data.</text>
</comment>
<sequence>MNLNPEEQKAAKVLCERYKGYLSLEQIA</sequence>